<keyword evidence="3" id="KW-0963">Cytoplasm</keyword>
<name>A0A9J6RKR2_9GAMM</name>
<dbReference type="Proteomes" id="UP001069090">
    <property type="component" value="Unassembled WGS sequence"/>
</dbReference>
<comment type="function">
    <text evidence="4">Required for resistance to DNA-damaging agents.</text>
</comment>
<dbReference type="EMBL" id="JAPTGG010000004">
    <property type="protein sequence ID" value="MCZ0864921.1"/>
    <property type="molecule type" value="Genomic_DNA"/>
</dbReference>
<evidence type="ECO:0000256" key="3">
    <source>
        <dbReference type="ARBA" id="ARBA00022490"/>
    </source>
</evidence>
<dbReference type="Gene3D" id="3.40.50.12370">
    <property type="match status" value="1"/>
</dbReference>
<evidence type="ECO:0000256" key="4">
    <source>
        <dbReference type="ARBA" id="ARBA00037131"/>
    </source>
</evidence>
<comment type="subcellular location">
    <subcellularLocation>
        <location evidence="1">Cytoplasm</location>
    </subcellularLocation>
</comment>
<keyword evidence="7" id="KW-1185">Reference proteome</keyword>
<evidence type="ECO:0000256" key="2">
    <source>
        <dbReference type="ARBA" id="ARBA00008791"/>
    </source>
</evidence>
<comment type="similarity">
    <text evidence="2">Belongs to the universal stress protein A family.</text>
</comment>
<feature type="domain" description="UspA" evidence="5">
    <location>
        <begin position="206"/>
        <end position="279"/>
    </location>
</feature>
<dbReference type="RefSeq" id="WP_258331074.1">
    <property type="nucleotide sequence ID" value="NZ_JAPTGG010000004.1"/>
</dbReference>
<reference evidence="6 7" key="1">
    <citation type="submission" date="2022-12" db="EMBL/GenBank/DDBJ databases">
        <title>Dasania phycosphaerae sp. nov., isolated from particulate material of the south coast of Korea.</title>
        <authorList>
            <person name="Jiang Y."/>
        </authorList>
    </citation>
    <scope>NUCLEOTIDE SEQUENCE [LARGE SCALE GENOMIC DNA]</scope>
    <source>
        <strain evidence="6 7">GY-19</strain>
    </source>
</reference>
<evidence type="ECO:0000259" key="5">
    <source>
        <dbReference type="Pfam" id="PF00582"/>
    </source>
</evidence>
<dbReference type="PANTHER" id="PTHR47892">
    <property type="entry name" value="UNIVERSAL STRESS PROTEIN E"/>
    <property type="match status" value="1"/>
</dbReference>
<dbReference type="Pfam" id="PF00582">
    <property type="entry name" value="Usp"/>
    <property type="match status" value="2"/>
</dbReference>
<feature type="domain" description="UspA" evidence="5">
    <location>
        <begin position="25"/>
        <end position="156"/>
    </location>
</feature>
<proteinExistence type="inferred from homology"/>
<dbReference type="InterPro" id="IPR006016">
    <property type="entry name" value="UspA"/>
</dbReference>
<organism evidence="6 7">
    <name type="scientific">Dasania phycosphaerae</name>
    <dbReference type="NCBI Taxonomy" id="2950436"/>
    <lineage>
        <taxon>Bacteria</taxon>
        <taxon>Pseudomonadati</taxon>
        <taxon>Pseudomonadota</taxon>
        <taxon>Gammaproteobacteria</taxon>
        <taxon>Cellvibrionales</taxon>
        <taxon>Spongiibacteraceae</taxon>
        <taxon>Dasania</taxon>
    </lineage>
</organism>
<dbReference type="AlphaFoldDB" id="A0A9J6RKR2"/>
<dbReference type="PANTHER" id="PTHR47892:SF1">
    <property type="entry name" value="UNIVERSAL STRESS PROTEIN E"/>
    <property type="match status" value="1"/>
</dbReference>
<gene>
    <name evidence="6" type="ORF">O0V09_06895</name>
</gene>
<accession>A0A9J6RKR2</accession>
<evidence type="ECO:0000313" key="7">
    <source>
        <dbReference type="Proteomes" id="UP001069090"/>
    </source>
</evidence>
<protein>
    <submittedName>
        <fullName evidence="6">Universal stress protein</fullName>
    </submittedName>
</protein>
<evidence type="ECO:0000256" key="1">
    <source>
        <dbReference type="ARBA" id="ARBA00004496"/>
    </source>
</evidence>
<evidence type="ECO:0000313" key="6">
    <source>
        <dbReference type="EMBL" id="MCZ0864921.1"/>
    </source>
</evidence>
<dbReference type="SUPFAM" id="SSF52402">
    <property type="entry name" value="Adenine nucleotide alpha hydrolases-like"/>
    <property type="match status" value="2"/>
</dbReference>
<comment type="caution">
    <text evidence="6">The sequence shown here is derived from an EMBL/GenBank/DDBJ whole genome shotgun (WGS) entry which is preliminary data.</text>
</comment>
<dbReference type="CDD" id="cd00293">
    <property type="entry name" value="USP-like"/>
    <property type="match status" value="1"/>
</dbReference>
<sequence length="288" mass="31789">MDTTVIDNAPMASAVINTAVKVSEVILVAVDPSRNFHPALERVIVNASLRNKKPRLHLFIAVDVNASKINPANDNIYPSLASLNKLVQSVEAQGLHCETELYWAEQWQQGMLDAAKRIKADLIVMTDHSNVSRNIFLADSKWQLLRQAKRPVMLVRGGASGRRESILAAVNMQATDEQHKILNRRILAVGKQMAKQYKAEFHVVNAYQDSMHYPDRGELVREAGVDTANVHVKKGSPESVIAETAAAIAADVVVIGTMARKGVMDSIRGHTSERVLNNLQFQDVLTIN</sequence>
<dbReference type="GO" id="GO:0005737">
    <property type="term" value="C:cytoplasm"/>
    <property type="evidence" value="ECO:0007669"/>
    <property type="project" value="UniProtKB-SubCell"/>
</dbReference>